<dbReference type="Pfam" id="PF00931">
    <property type="entry name" value="NB-ARC"/>
    <property type="match status" value="1"/>
</dbReference>
<reference evidence="8" key="1">
    <citation type="journal article" date="2017" name="Front. Plant Sci.">
        <title>Climate Clever Clovers: New Paradigm to Reduce the Environmental Footprint of Ruminants by Breeding Low Methanogenic Forages Utilizing Haplotype Variation.</title>
        <authorList>
            <person name="Kaur P."/>
            <person name="Appels R."/>
            <person name="Bayer P.E."/>
            <person name="Keeble-Gagnere G."/>
            <person name="Wang J."/>
            <person name="Hirakawa H."/>
            <person name="Shirasawa K."/>
            <person name="Vercoe P."/>
            <person name="Stefanova K."/>
            <person name="Durmic Z."/>
            <person name="Nichols P."/>
            <person name="Revell C."/>
            <person name="Isobe S.N."/>
            <person name="Edwards D."/>
            <person name="Erskine W."/>
        </authorList>
    </citation>
    <scope>NUCLEOTIDE SEQUENCE [LARGE SCALE GENOMIC DNA]</scope>
    <source>
        <strain evidence="8">cv. Daliak</strain>
    </source>
</reference>
<sequence length="851" mass="98287">MLWWPVFNFGIELLTRLKEFNDKKVKVLIVLDDVWQELNFEWIGLSSLDHQNAIKILFTSRNEKVCQKMGSQVNVQVSVLQEDEAWILFQEMAGDIVNKKDINPIAREVAKECGGLPLAISTVGRSLGNEEKISWDVALNKLRDSQSSSFSDMQECVYKRIELSISILSSVEQKSCLFLCGLFPEDFDIPIESLLRHGVGLGIFKADDSVWKARNDINYLVKSLKKCFLLLDGEKPACVKMHDIVRDVVLKISFRELGILVQSNSDLKEVKRRKEKCLRMSLILNEKIELESDLECPRLELLQVQSKRENGDMALWPENVIHGMTKLKGFSSATKDGEVSFRSHPDPVDCKHSSDSATLFSSIWMKQFPKLESMTLLVCISIEMVFDLEGYSEPSGDELDSFLFPQLRKLVIEVSLPRVLEDRIPYISERKSKKVKSHMPVLEDLYIVNIEDCPNMEVFSRGFSDTPKLEDLSIKIESANNNYIHIQDINAVIQGFKSFVASQGFKMFNWTKLHNEGHFIKTSETYIKAFHKLVVLVPYNELQMFQHVRELTVRNYDYNIPFCTSGGDSEINNRVYDFDIMVSSIDECLNMGTFPHGNVIVNTPNLHKLQWDGTDRHTYGDLNLIIYYLHNSEKFMVELQKLETFENMDEELLGYIKRVTNLEIVNCHKLLKCIPSNMMHLFSHLEKLVVGECDFLEEIFESNDYMLQCELRHLNLFSLPKLKHIWKNHGLILGFKCLKIIIVKQCNDLEYVFPDVSMVTSLLHLVKIEVCECEQMKKIIGNNCNPLSCVQQKAKKIIFPSLSEIKLEKLPSLKCFSQSSFPCYVDMPKCYHIIIEDCPKMKSFWLFFDFD</sequence>
<keyword evidence="3" id="KW-0611">Plant defense</keyword>
<dbReference type="SUPFAM" id="SSF52540">
    <property type="entry name" value="P-loop containing nucleoside triphosphate hydrolases"/>
    <property type="match status" value="1"/>
</dbReference>
<evidence type="ECO:0000313" key="7">
    <source>
        <dbReference type="EMBL" id="GAU21773.1"/>
    </source>
</evidence>
<evidence type="ECO:0000256" key="4">
    <source>
        <dbReference type="ARBA" id="ARBA00022840"/>
    </source>
</evidence>
<dbReference type="GO" id="GO:0005524">
    <property type="term" value="F:ATP binding"/>
    <property type="evidence" value="ECO:0007669"/>
    <property type="project" value="UniProtKB-KW"/>
</dbReference>
<comment type="similarity">
    <text evidence="1">Belongs to the disease resistance NB-LRR family.</text>
</comment>
<dbReference type="Gene3D" id="3.40.50.300">
    <property type="entry name" value="P-loop containing nucleotide triphosphate hydrolases"/>
    <property type="match status" value="1"/>
</dbReference>
<proteinExistence type="inferred from homology"/>
<dbReference type="SUPFAM" id="SSF52058">
    <property type="entry name" value="L domain-like"/>
    <property type="match status" value="1"/>
</dbReference>
<dbReference type="PANTHER" id="PTHR33463">
    <property type="entry name" value="NB-ARC DOMAIN-CONTAINING PROTEIN-RELATED"/>
    <property type="match status" value="1"/>
</dbReference>
<dbReference type="AlphaFoldDB" id="A0A2Z6LWS7"/>
<evidence type="ECO:0000259" key="6">
    <source>
        <dbReference type="Pfam" id="PF23247"/>
    </source>
</evidence>
<dbReference type="OrthoDB" id="3794806at2759"/>
<evidence type="ECO:0000256" key="2">
    <source>
        <dbReference type="ARBA" id="ARBA00022741"/>
    </source>
</evidence>
<name>A0A2Z6LWS7_TRISU</name>
<feature type="domain" description="NB-ARC" evidence="5">
    <location>
        <begin position="15"/>
        <end position="94"/>
    </location>
</feature>
<accession>A0A2Z6LWS7</accession>
<dbReference type="PANTHER" id="PTHR33463:SF105">
    <property type="entry name" value="AND NB-ARC DOMAIN DISEASE RESISTANCE PROTEIN, PUTATIVE-RELATED"/>
    <property type="match status" value="1"/>
</dbReference>
<dbReference type="GO" id="GO:0043531">
    <property type="term" value="F:ADP binding"/>
    <property type="evidence" value="ECO:0007669"/>
    <property type="project" value="InterPro"/>
</dbReference>
<dbReference type="Pfam" id="PF23247">
    <property type="entry name" value="LRR_RPS2"/>
    <property type="match status" value="1"/>
</dbReference>
<evidence type="ECO:0000256" key="3">
    <source>
        <dbReference type="ARBA" id="ARBA00022821"/>
    </source>
</evidence>
<dbReference type="Gene3D" id="1.10.8.430">
    <property type="entry name" value="Helical domain of apoptotic protease-activating factors"/>
    <property type="match status" value="1"/>
</dbReference>
<dbReference type="InterPro" id="IPR027417">
    <property type="entry name" value="P-loop_NTPase"/>
</dbReference>
<dbReference type="GO" id="GO:0006952">
    <property type="term" value="P:defense response"/>
    <property type="evidence" value="ECO:0007669"/>
    <property type="project" value="UniProtKB-KW"/>
</dbReference>
<feature type="domain" description="Disease resistance protein At4g27190-like leucine-rich repeats" evidence="6">
    <location>
        <begin position="655"/>
        <end position="774"/>
    </location>
</feature>
<dbReference type="PRINTS" id="PR00364">
    <property type="entry name" value="DISEASERSIST"/>
</dbReference>
<dbReference type="Proteomes" id="UP000242715">
    <property type="component" value="Unassembled WGS sequence"/>
</dbReference>
<dbReference type="InterPro" id="IPR050905">
    <property type="entry name" value="Plant_NBS-LRR"/>
</dbReference>
<dbReference type="InterPro" id="IPR002182">
    <property type="entry name" value="NB-ARC"/>
</dbReference>
<evidence type="ECO:0000259" key="5">
    <source>
        <dbReference type="Pfam" id="PF00931"/>
    </source>
</evidence>
<dbReference type="Gene3D" id="3.80.10.10">
    <property type="entry name" value="Ribonuclease Inhibitor"/>
    <property type="match status" value="1"/>
</dbReference>
<keyword evidence="4" id="KW-0067">ATP-binding</keyword>
<evidence type="ECO:0000313" key="8">
    <source>
        <dbReference type="Proteomes" id="UP000242715"/>
    </source>
</evidence>
<evidence type="ECO:0000256" key="1">
    <source>
        <dbReference type="ARBA" id="ARBA00008894"/>
    </source>
</evidence>
<keyword evidence="8" id="KW-1185">Reference proteome</keyword>
<protein>
    <submittedName>
        <fullName evidence="7">Uncharacterized protein</fullName>
    </submittedName>
</protein>
<organism evidence="7 8">
    <name type="scientific">Trifolium subterraneum</name>
    <name type="common">Subterranean clover</name>
    <dbReference type="NCBI Taxonomy" id="3900"/>
    <lineage>
        <taxon>Eukaryota</taxon>
        <taxon>Viridiplantae</taxon>
        <taxon>Streptophyta</taxon>
        <taxon>Embryophyta</taxon>
        <taxon>Tracheophyta</taxon>
        <taxon>Spermatophyta</taxon>
        <taxon>Magnoliopsida</taxon>
        <taxon>eudicotyledons</taxon>
        <taxon>Gunneridae</taxon>
        <taxon>Pentapetalae</taxon>
        <taxon>rosids</taxon>
        <taxon>fabids</taxon>
        <taxon>Fabales</taxon>
        <taxon>Fabaceae</taxon>
        <taxon>Papilionoideae</taxon>
        <taxon>50 kb inversion clade</taxon>
        <taxon>NPAAA clade</taxon>
        <taxon>Hologalegina</taxon>
        <taxon>IRL clade</taxon>
        <taxon>Trifolieae</taxon>
        <taxon>Trifolium</taxon>
    </lineage>
</organism>
<dbReference type="InterPro" id="IPR032675">
    <property type="entry name" value="LRR_dom_sf"/>
</dbReference>
<dbReference type="InterPro" id="IPR057135">
    <property type="entry name" value="At4g27190-like_LRR"/>
</dbReference>
<gene>
    <name evidence="7" type="ORF">TSUD_328980</name>
</gene>
<keyword evidence="2" id="KW-0547">Nucleotide-binding</keyword>
<dbReference type="InterPro" id="IPR042197">
    <property type="entry name" value="Apaf_helical"/>
</dbReference>
<dbReference type="EMBL" id="DF973237">
    <property type="protein sequence ID" value="GAU21773.1"/>
    <property type="molecule type" value="Genomic_DNA"/>
</dbReference>